<reference evidence="1 2" key="1">
    <citation type="submission" date="2014-07" db="EMBL/GenBank/DDBJ databases">
        <title>Draft Genome Sequence of Gephyronic Acid Producer, Cystobacter violaceus Strain Cb vi76.</title>
        <authorList>
            <person name="Stevens D.C."/>
            <person name="Young J."/>
            <person name="Carmichael R."/>
            <person name="Tan J."/>
            <person name="Taylor R.E."/>
        </authorList>
    </citation>
    <scope>NUCLEOTIDE SEQUENCE [LARGE SCALE GENOMIC DNA]</scope>
    <source>
        <strain evidence="1 2">Cb vi76</strain>
    </source>
</reference>
<evidence type="ECO:0000313" key="2">
    <source>
        <dbReference type="Proteomes" id="UP000028547"/>
    </source>
</evidence>
<proteinExistence type="predicted"/>
<comment type="caution">
    <text evidence="1">The sequence shown here is derived from an EMBL/GenBank/DDBJ whole genome shotgun (WGS) entry which is preliminary data.</text>
</comment>
<organism evidence="1 2">
    <name type="scientific">Archangium violaceum Cb vi76</name>
    <dbReference type="NCBI Taxonomy" id="1406225"/>
    <lineage>
        <taxon>Bacteria</taxon>
        <taxon>Pseudomonadati</taxon>
        <taxon>Myxococcota</taxon>
        <taxon>Myxococcia</taxon>
        <taxon>Myxococcales</taxon>
        <taxon>Cystobacterineae</taxon>
        <taxon>Archangiaceae</taxon>
        <taxon>Archangium</taxon>
    </lineage>
</organism>
<dbReference type="AlphaFoldDB" id="A0A084SVE9"/>
<sequence>MTTGIRLANVSPENAALPQLQDAILDPETLAQLFRDIQRCAVVHEVLLKGSASLMASEKSVQLDDAELALREKWVVGVQIRYWYEGTNWWDTLMHTPRGIRLIRIEHRLGG</sequence>
<dbReference type="Proteomes" id="UP000028547">
    <property type="component" value="Unassembled WGS sequence"/>
</dbReference>
<dbReference type="EMBL" id="JPMI01000096">
    <property type="protein sequence ID" value="KFA92434.1"/>
    <property type="molecule type" value="Genomic_DNA"/>
</dbReference>
<protein>
    <submittedName>
        <fullName evidence="1">Uncharacterized protein</fullName>
    </submittedName>
</protein>
<accession>A0A084SVE9</accession>
<evidence type="ECO:0000313" key="1">
    <source>
        <dbReference type="EMBL" id="KFA92434.1"/>
    </source>
</evidence>
<name>A0A084SVE9_9BACT</name>
<dbReference type="RefSeq" id="WP_043395122.1">
    <property type="nucleotide sequence ID" value="NZ_JPMI01000096.1"/>
</dbReference>
<gene>
    <name evidence="1" type="ORF">Q664_15690</name>
</gene>